<name>A0ABY3B0Y6_9BACL</name>
<dbReference type="EMBL" id="VIJZ01000008">
    <property type="protein sequence ID" value="TQR97341.1"/>
    <property type="molecule type" value="Genomic_DNA"/>
</dbReference>
<protein>
    <submittedName>
        <fullName evidence="1">Uncharacterized protein</fullName>
    </submittedName>
</protein>
<evidence type="ECO:0000313" key="1">
    <source>
        <dbReference type="EMBL" id="TQR97341.1"/>
    </source>
</evidence>
<keyword evidence="2" id="KW-1185">Reference proteome</keyword>
<gene>
    <name evidence="1" type="ORF">FKV70_19100</name>
</gene>
<dbReference type="RefSeq" id="WP_142613855.1">
    <property type="nucleotide sequence ID" value="NZ_VIJZ01000008.1"/>
</dbReference>
<proteinExistence type="predicted"/>
<dbReference type="Proteomes" id="UP000319219">
    <property type="component" value="Unassembled WGS sequence"/>
</dbReference>
<organism evidence="1 2">
    <name type="scientific">Paenibacillus ottowii</name>
    <dbReference type="NCBI Taxonomy" id="2315729"/>
    <lineage>
        <taxon>Bacteria</taxon>
        <taxon>Bacillati</taxon>
        <taxon>Bacillota</taxon>
        <taxon>Bacilli</taxon>
        <taxon>Bacillales</taxon>
        <taxon>Paenibacillaceae</taxon>
        <taxon>Paenibacillus</taxon>
    </lineage>
</organism>
<evidence type="ECO:0000313" key="2">
    <source>
        <dbReference type="Proteomes" id="UP000319219"/>
    </source>
</evidence>
<comment type="caution">
    <text evidence="1">The sequence shown here is derived from an EMBL/GenBank/DDBJ whole genome shotgun (WGS) entry which is preliminary data.</text>
</comment>
<reference evidence="1 2" key="1">
    <citation type="submission" date="2019-07" db="EMBL/GenBank/DDBJ databases">
        <title>Paenibacillus ottowii sp. nov. isolated from a fermentation system processing bovine manure.</title>
        <authorList>
            <person name="Velazquez L.F."/>
            <person name="Rajbanshi S."/>
            <person name="Guan S."/>
            <person name="Hinchee M."/>
            <person name="Welsh A."/>
        </authorList>
    </citation>
    <scope>NUCLEOTIDE SEQUENCE [LARGE SCALE GENOMIC DNA]</scope>
    <source>
        <strain evidence="1 2">MS2379</strain>
    </source>
</reference>
<sequence>MPVFTYGYLENNICPNSELYGYLHEVNEQIERKLIIECETIKRGLWKKPETIYNLYADMGYGEYQEIACASGNERVTMAYLLGMLSGMRLGRNNNDYS</sequence>
<accession>A0ABY3B0Y6</accession>